<dbReference type="InterPro" id="IPR009739">
    <property type="entry name" value="LprI-like_N"/>
</dbReference>
<reference evidence="3" key="1">
    <citation type="submission" date="2022-06" db="EMBL/GenBank/DDBJ databases">
        <title>Physiological and biochemical characterization and genomic elucidation of a strain of the genus Ensifer adhaerens M8 that combines arsenic oxidation and chromium reduction.</title>
        <authorList>
            <person name="Li X."/>
            <person name="Yu c."/>
        </authorList>
    </citation>
    <scope>NUCLEOTIDE SEQUENCE</scope>
    <source>
        <strain evidence="3">M8</strain>
    </source>
</reference>
<dbReference type="Gene3D" id="1.20.1270.180">
    <property type="match status" value="1"/>
</dbReference>
<evidence type="ECO:0000256" key="1">
    <source>
        <dbReference type="SAM" id="SignalP"/>
    </source>
</evidence>
<sequence length="137" mass="14632">MKVSALMVLAFTGLFAATGLARADECADASDQATMNACADKALKASDAELNALYKQIQGRLKDDADKTKLLVAAQRAWIAYRDAECDFASSGVAGGSAQPMITLECRDDRTQKRVADFKTYLSCEEGDLSCVLPPAN</sequence>
<dbReference type="Pfam" id="PF07007">
    <property type="entry name" value="LprI"/>
    <property type="match status" value="1"/>
</dbReference>
<feature type="domain" description="Lysozyme inhibitor LprI-like N-terminal" evidence="2">
    <location>
        <begin position="26"/>
        <end position="117"/>
    </location>
</feature>
<gene>
    <name evidence="3" type="ORF">NE863_12085</name>
</gene>
<dbReference type="Proteomes" id="UP001055460">
    <property type="component" value="Chromosome"/>
</dbReference>
<keyword evidence="1" id="KW-0732">Signal</keyword>
<evidence type="ECO:0000313" key="4">
    <source>
        <dbReference type="Proteomes" id="UP001055460"/>
    </source>
</evidence>
<evidence type="ECO:0000259" key="2">
    <source>
        <dbReference type="Pfam" id="PF07007"/>
    </source>
</evidence>
<dbReference type="RefSeq" id="WP_090294407.1">
    <property type="nucleotide sequence ID" value="NZ_CAXURO020000001.1"/>
</dbReference>
<dbReference type="PANTHER" id="PTHR39176">
    <property type="entry name" value="PERIPLASMIC PROTEIN-RELATED"/>
    <property type="match status" value="1"/>
</dbReference>
<dbReference type="PANTHER" id="PTHR39176:SF1">
    <property type="entry name" value="PERIPLASMIC PROTEIN"/>
    <property type="match status" value="1"/>
</dbReference>
<feature type="chain" id="PRO_5040377372" evidence="1">
    <location>
        <begin position="24"/>
        <end position="137"/>
    </location>
</feature>
<accession>A0A9Q8Y4J5</accession>
<name>A0A9Q8Y4J5_ENSAD</name>
<dbReference type="AlphaFoldDB" id="A0A9Q8Y4J5"/>
<feature type="signal peptide" evidence="1">
    <location>
        <begin position="1"/>
        <end position="23"/>
    </location>
</feature>
<organism evidence="3 4">
    <name type="scientific">Ensifer adhaerens</name>
    <name type="common">Sinorhizobium morelense</name>
    <dbReference type="NCBI Taxonomy" id="106592"/>
    <lineage>
        <taxon>Bacteria</taxon>
        <taxon>Pseudomonadati</taxon>
        <taxon>Pseudomonadota</taxon>
        <taxon>Alphaproteobacteria</taxon>
        <taxon>Hyphomicrobiales</taxon>
        <taxon>Rhizobiaceae</taxon>
        <taxon>Sinorhizobium/Ensifer group</taxon>
        <taxon>Ensifer</taxon>
    </lineage>
</organism>
<proteinExistence type="predicted"/>
<protein>
    <submittedName>
        <fullName evidence="3">Lysozyme inhibitor LprI family protein</fullName>
    </submittedName>
</protein>
<dbReference type="OrthoDB" id="7340239at2"/>
<dbReference type="EMBL" id="CP098807">
    <property type="protein sequence ID" value="USJ22053.1"/>
    <property type="molecule type" value="Genomic_DNA"/>
</dbReference>
<evidence type="ECO:0000313" key="3">
    <source>
        <dbReference type="EMBL" id="USJ22053.1"/>
    </source>
</evidence>